<reference evidence="2 3" key="1">
    <citation type="journal article" date="2019" name="Environ. Microbiol.">
        <title>At the nexus of three kingdoms: the genome of the mycorrhizal fungus Gigaspora margarita provides insights into plant, endobacterial and fungal interactions.</title>
        <authorList>
            <person name="Venice F."/>
            <person name="Ghignone S."/>
            <person name="Salvioli di Fossalunga A."/>
            <person name="Amselem J."/>
            <person name="Novero M."/>
            <person name="Xianan X."/>
            <person name="Sedzielewska Toro K."/>
            <person name="Morin E."/>
            <person name="Lipzen A."/>
            <person name="Grigoriev I.V."/>
            <person name="Henrissat B."/>
            <person name="Martin F.M."/>
            <person name="Bonfante P."/>
        </authorList>
    </citation>
    <scope>NUCLEOTIDE SEQUENCE [LARGE SCALE GENOMIC DNA]</scope>
    <source>
        <strain evidence="2 3">BEG34</strain>
    </source>
</reference>
<name>A0A8H3X6F0_GIGMA</name>
<organism evidence="2 3">
    <name type="scientific">Gigaspora margarita</name>
    <dbReference type="NCBI Taxonomy" id="4874"/>
    <lineage>
        <taxon>Eukaryota</taxon>
        <taxon>Fungi</taxon>
        <taxon>Fungi incertae sedis</taxon>
        <taxon>Mucoromycota</taxon>
        <taxon>Glomeromycotina</taxon>
        <taxon>Glomeromycetes</taxon>
        <taxon>Diversisporales</taxon>
        <taxon>Gigasporaceae</taxon>
        <taxon>Gigaspora</taxon>
    </lineage>
</organism>
<accession>A0A8H3X6F0</accession>
<comment type="caution">
    <text evidence="2">The sequence shown here is derived from an EMBL/GenBank/DDBJ whole genome shotgun (WGS) entry which is preliminary data.</text>
</comment>
<dbReference type="EMBL" id="WTPW01001861">
    <property type="protein sequence ID" value="KAF0410772.1"/>
    <property type="molecule type" value="Genomic_DNA"/>
</dbReference>
<sequence length="166" mass="18807">MAQQVQVSAPQIVEPVRQPRGSPLSLQSEEDLKNYYVTKFLKDLQNQILHVTIPKFHLHGPNTCLSLDNEEDNNSGYDEENNRWAGTNKFEEVNNATINVLGILDLNKNQFRMKLHGMTYTIPTFSKIAEINDLPKEEQNQASTDSSSLTSEKDLKKSMKILKSAS</sequence>
<feature type="compositionally biased region" description="Polar residues" evidence="1">
    <location>
        <begin position="140"/>
        <end position="150"/>
    </location>
</feature>
<gene>
    <name evidence="2" type="ORF">F8M41_008270</name>
</gene>
<dbReference type="Proteomes" id="UP000439903">
    <property type="component" value="Unassembled WGS sequence"/>
</dbReference>
<evidence type="ECO:0000313" key="2">
    <source>
        <dbReference type="EMBL" id="KAF0410772.1"/>
    </source>
</evidence>
<keyword evidence="3" id="KW-1185">Reference proteome</keyword>
<dbReference type="AlphaFoldDB" id="A0A8H3X6F0"/>
<feature type="region of interest" description="Disordered" evidence="1">
    <location>
        <begin position="136"/>
        <end position="166"/>
    </location>
</feature>
<feature type="region of interest" description="Disordered" evidence="1">
    <location>
        <begin position="1"/>
        <end position="25"/>
    </location>
</feature>
<evidence type="ECO:0000256" key="1">
    <source>
        <dbReference type="SAM" id="MobiDB-lite"/>
    </source>
</evidence>
<evidence type="ECO:0000313" key="3">
    <source>
        <dbReference type="Proteomes" id="UP000439903"/>
    </source>
</evidence>
<proteinExistence type="predicted"/>
<protein>
    <submittedName>
        <fullName evidence="2">Uncharacterized protein</fullName>
    </submittedName>
</protein>